<comment type="similarity">
    <text evidence="2">Belongs to the MipA/OmpV family.</text>
</comment>
<evidence type="ECO:0000313" key="8">
    <source>
        <dbReference type="Proteomes" id="UP000214600"/>
    </source>
</evidence>
<dbReference type="AlphaFoldDB" id="A0A228HLW0"/>
<feature type="chain" id="PRO_5012262963" description="MipA/OmpV family protein" evidence="6">
    <location>
        <begin position="45"/>
        <end position="277"/>
    </location>
</feature>
<keyword evidence="5" id="KW-0998">Cell outer membrane</keyword>
<evidence type="ECO:0000256" key="4">
    <source>
        <dbReference type="ARBA" id="ARBA00023136"/>
    </source>
</evidence>
<name>A0A228HLW0_9BURK</name>
<sequence>MPAFRSIPSSVPRRRASGRARHASRVALGLLALAGLAAGGTAHAQLAPGASLNLDVVATPRYAGASAYRVLPLPSVVLPSGAIPRLTFFTEGLDGGAAWALGPHLSVGPLIGFSIGRKQDDATILNGTGDLKNSFQYGAFAHWQADRLGLNVKFLQSARSGYGNQVTLGASYALLALPHDRVTISTDAVWSNGSAAQTDFGIDGTQAAGSLAHLPVYSASSGFSNVDLRLAYEHRFDAHWSLRASAGVGTLLGDAADSPIVERRTSVFGTLGVGYRF</sequence>
<reference evidence="8" key="1">
    <citation type="submission" date="2017-06" db="EMBL/GenBank/DDBJ databases">
        <authorList>
            <person name="LiPuma J."/>
            <person name="Spilker T."/>
        </authorList>
    </citation>
    <scope>NUCLEOTIDE SEQUENCE [LARGE SCALE GENOMIC DNA]</scope>
    <source>
        <strain evidence="8">AU17325</strain>
    </source>
</reference>
<feature type="signal peptide" evidence="6">
    <location>
        <begin position="1"/>
        <end position="44"/>
    </location>
</feature>
<evidence type="ECO:0008006" key="9">
    <source>
        <dbReference type="Google" id="ProtNLM"/>
    </source>
</evidence>
<keyword evidence="4" id="KW-0472">Membrane</keyword>
<evidence type="ECO:0000256" key="5">
    <source>
        <dbReference type="ARBA" id="ARBA00023237"/>
    </source>
</evidence>
<evidence type="ECO:0000313" key="7">
    <source>
        <dbReference type="EMBL" id="OXI31141.1"/>
    </source>
</evidence>
<dbReference type="EMBL" id="NKFA01000044">
    <property type="protein sequence ID" value="OXI31141.1"/>
    <property type="molecule type" value="Genomic_DNA"/>
</dbReference>
<evidence type="ECO:0000256" key="3">
    <source>
        <dbReference type="ARBA" id="ARBA00022729"/>
    </source>
</evidence>
<reference evidence="7 8" key="2">
    <citation type="submission" date="2017-08" db="EMBL/GenBank/DDBJ databases">
        <title>WGS of novel Burkholderia cepaca complex species.</title>
        <authorList>
            <person name="Lipuma J."/>
            <person name="Spilker T."/>
        </authorList>
    </citation>
    <scope>NUCLEOTIDE SEQUENCE [LARGE SCALE GENOMIC DNA]</scope>
    <source>
        <strain evidence="7 8">AU17325</strain>
    </source>
</reference>
<accession>A0A228HLW0</accession>
<comment type="subcellular location">
    <subcellularLocation>
        <location evidence="1">Cell outer membrane</location>
    </subcellularLocation>
</comment>
<comment type="caution">
    <text evidence="7">The sequence shown here is derived from an EMBL/GenBank/DDBJ whole genome shotgun (WGS) entry which is preliminary data.</text>
</comment>
<dbReference type="Pfam" id="PF06629">
    <property type="entry name" value="MipA"/>
    <property type="match status" value="1"/>
</dbReference>
<evidence type="ECO:0000256" key="6">
    <source>
        <dbReference type="SAM" id="SignalP"/>
    </source>
</evidence>
<dbReference type="GO" id="GO:0009279">
    <property type="term" value="C:cell outer membrane"/>
    <property type="evidence" value="ECO:0007669"/>
    <property type="project" value="UniProtKB-SubCell"/>
</dbReference>
<evidence type="ECO:0000256" key="2">
    <source>
        <dbReference type="ARBA" id="ARBA00005722"/>
    </source>
</evidence>
<dbReference type="InterPro" id="IPR010583">
    <property type="entry name" value="MipA"/>
</dbReference>
<proteinExistence type="inferred from homology"/>
<dbReference type="PANTHER" id="PTHR38776:SF1">
    <property type="entry name" value="MLTA-INTERACTING PROTEIN-RELATED"/>
    <property type="match status" value="1"/>
</dbReference>
<dbReference type="Proteomes" id="UP000214600">
    <property type="component" value="Unassembled WGS sequence"/>
</dbReference>
<organism evidence="7 8">
    <name type="scientific">Burkholderia aenigmatica</name>
    <dbReference type="NCBI Taxonomy" id="2015348"/>
    <lineage>
        <taxon>Bacteria</taxon>
        <taxon>Pseudomonadati</taxon>
        <taxon>Pseudomonadota</taxon>
        <taxon>Betaproteobacteria</taxon>
        <taxon>Burkholderiales</taxon>
        <taxon>Burkholderiaceae</taxon>
        <taxon>Burkholderia</taxon>
        <taxon>Burkholderia cepacia complex</taxon>
    </lineage>
</organism>
<evidence type="ECO:0000256" key="1">
    <source>
        <dbReference type="ARBA" id="ARBA00004442"/>
    </source>
</evidence>
<keyword evidence="3 6" id="KW-0732">Signal</keyword>
<protein>
    <recommendedName>
        <fullName evidence="9">MipA/OmpV family protein</fullName>
    </recommendedName>
</protein>
<dbReference type="PANTHER" id="PTHR38776">
    <property type="entry name" value="MLTA-INTERACTING PROTEIN-RELATED"/>
    <property type="match status" value="1"/>
</dbReference>
<gene>
    <name evidence="7" type="ORF">CFB84_42330</name>
</gene>
<dbReference type="RefSeq" id="WP_089454676.1">
    <property type="nucleotide sequence ID" value="NZ_NKFA01000044.1"/>
</dbReference>
<dbReference type="OrthoDB" id="8585044at2"/>